<dbReference type="Proteomes" id="UP000729402">
    <property type="component" value="Unassembled WGS sequence"/>
</dbReference>
<dbReference type="AlphaFoldDB" id="A0A8J5T5R9"/>
<keyword evidence="3" id="KW-1185">Reference proteome</keyword>
<gene>
    <name evidence="2" type="ORF">GUJ93_ZPchr0006g42100</name>
</gene>
<reference evidence="2" key="2">
    <citation type="submission" date="2021-02" db="EMBL/GenBank/DDBJ databases">
        <authorList>
            <person name="Kimball J.A."/>
            <person name="Haas M.W."/>
            <person name="Macchietto M."/>
            <person name="Kono T."/>
            <person name="Duquette J."/>
            <person name="Shao M."/>
        </authorList>
    </citation>
    <scope>NUCLEOTIDE SEQUENCE</scope>
    <source>
        <tissue evidence="2">Fresh leaf tissue</tissue>
    </source>
</reference>
<proteinExistence type="predicted"/>
<name>A0A8J5T5R9_ZIZPA</name>
<reference evidence="2" key="1">
    <citation type="journal article" date="2021" name="bioRxiv">
        <title>Whole Genome Assembly and Annotation of Northern Wild Rice, Zizania palustris L., Supports a Whole Genome Duplication in the Zizania Genus.</title>
        <authorList>
            <person name="Haas M."/>
            <person name="Kono T."/>
            <person name="Macchietto M."/>
            <person name="Millas R."/>
            <person name="McGilp L."/>
            <person name="Shao M."/>
            <person name="Duquette J."/>
            <person name="Hirsch C.N."/>
            <person name="Kimball J."/>
        </authorList>
    </citation>
    <scope>NUCLEOTIDE SEQUENCE</scope>
    <source>
        <tissue evidence="2">Fresh leaf tissue</tissue>
    </source>
</reference>
<feature type="region of interest" description="Disordered" evidence="1">
    <location>
        <begin position="1"/>
        <end position="24"/>
    </location>
</feature>
<evidence type="ECO:0000256" key="1">
    <source>
        <dbReference type="SAM" id="MobiDB-lite"/>
    </source>
</evidence>
<evidence type="ECO:0000313" key="2">
    <source>
        <dbReference type="EMBL" id="KAG8069459.1"/>
    </source>
</evidence>
<dbReference type="EMBL" id="JAAALK010000283">
    <property type="protein sequence ID" value="KAG8069459.1"/>
    <property type="molecule type" value="Genomic_DNA"/>
</dbReference>
<protein>
    <submittedName>
        <fullName evidence="2">Uncharacterized protein</fullName>
    </submittedName>
</protein>
<comment type="caution">
    <text evidence="2">The sequence shown here is derived from an EMBL/GenBank/DDBJ whole genome shotgun (WGS) entry which is preliminary data.</text>
</comment>
<organism evidence="2 3">
    <name type="scientific">Zizania palustris</name>
    <name type="common">Northern wild rice</name>
    <dbReference type="NCBI Taxonomy" id="103762"/>
    <lineage>
        <taxon>Eukaryota</taxon>
        <taxon>Viridiplantae</taxon>
        <taxon>Streptophyta</taxon>
        <taxon>Embryophyta</taxon>
        <taxon>Tracheophyta</taxon>
        <taxon>Spermatophyta</taxon>
        <taxon>Magnoliopsida</taxon>
        <taxon>Liliopsida</taxon>
        <taxon>Poales</taxon>
        <taxon>Poaceae</taxon>
        <taxon>BOP clade</taxon>
        <taxon>Oryzoideae</taxon>
        <taxon>Oryzeae</taxon>
        <taxon>Zizaniinae</taxon>
        <taxon>Zizania</taxon>
    </lineage>
</organism>
<evidence type="ECO:0000313" key="3">
    <source>
        <dbReference type="Proteomes" id="UP000729402"/>
    </source>
</evidence>
<sequence length="230" mass="25056">MYGALGRGSTPPLPPPQDDAEARPRVTVEVVEVLGSDEEVNSSRVRRDAALQAEVPPVVDPRRARACAPLLVPFVEANSEFATQTVPLHQAYLGPRSTELVLEFGMSDRAELNLAIESAASQVSALDVSEQAPSFLISLSYLRACSRGQMVVLAQGYLVSFSMEWGHHEREVARLHMRAEAPEEATPELRAEREALSTKAAKLSGQAAKVDRLRMLEVEVSGLWAQATEI</sequence>
<accession>A0A8J5T5R9</accession>